<name>A0A2V5H2E4_ASPV1</name>
<evidence type="ECO:0000313" key="2">
    <source>
        <dbReference type="EMBL" id="PYI15982.1"/>
    </source>
</evidence>
<keyword evidence="3" id="KW-1185">Reference proteome</keyword>
<dbReference type="EMBL" id="KZ825176">
    <property type="protein sequence ID" value="PYI15982.1"/>
    <property type="molecule type" value="Genomic_DNA"/>
</dbReference>
<gene>
    <name evidence="2" type="ORF">BO99DRAFT_435886</name>
</gene>
<dbReference type="STRING" id="1450538.A0A2V5H2E4"/>
<feature type="region of interest" description="Disordered" evidence="1">
    <location>
        <begin position="1"/>
        <end position="44"/>
    </location>
</feature>
<accession>A0A2V5H2E4</accession>
<evidence type="ECO:0000256" key="1">
    <source>
        <dbReference type="SAM" id="MobiDB-lite"/>
    </source>
</evidence>
<feature type="compositionally biased region" description="Polar residues" evidence="1">
    <location>
        <begin position="1"/>
        <end position="10"/>
    </location>
</feature>
<proteinExistence type="predicted"/>
<dbReference type="Proteomes" id="UP000249829">
    <property type="component" value="Unassembled WGS sequence"/>
</dbReference>
<feature type="compositionally biased region" description="Acidic residues" evidence="1">
    <location>
        <begin position="26"/>
        <end position="44"/>
    </location>
</feature>
<reference evidence="2 3" key="1">
    <citation type="submission" date="2018-02" db="EMBL/GenBank/DDBJ databases">
        <title>The genomes of Aspergillus section Nigri reveals drivers in fungal speciation.</title>
        <authorList>
            <consortium name="DOE Joint Genome Institute"/>
            <person name="Vesth T.C."/>
            <person name="Nybo J."/>
            <person name="Theobald S."/>
            <person name="Brandl J."/>
            <person name="Frisvad J.C."/>
            <person name="Nielsen K.F."/>
            <person name="Lyhne E.K."/>
            <person name="Kogle M.E."/>
            <person name="Kuo A."/>
            <person name="Riley R."/>
            <person name="Clum A."/>
            <person name="Nolan M."/>
            <person name="Lipzen A."/>
            <person name="Salamov A."/>
            <person name="Henrissat B."/>
            <person name="Wiebenga A."/>
            <person name="De vries R.P."/>
            <person name="Grigoriev I.V."/>
            <person name="Mortensen U.H."/>
            <person name="Andersen M.R."/>
            <person name="Baker S.E."/>
        </authorList>
    </citation>
    <scope>NUCLEOTIDE SEQUENCE [LARGE SCALE GENOMIC DNA]</scope>
    <source>
        <strain evidence="2 3">CBS 115571</strain>
    </source>
</reference>
<protein>
    <submittedName>
        <fullName evidence="2">Uncharacterized protein</fullName>
    </submittedName>
</protein>
<evidence type="ECO:0000313" key="3">
    <source>
        <dbReference type="Proteomes" id="UP000249829"/>
    </source>
</evidence>
<dbReference type="OMA" id="NEVWVHL"/>
<organism evidence="2 3">
    <name type="scientific">Aspergillus violaceofuscus (strain CBS 115571)</name>
    <dbReference type="NCBI Taxonomy" id="1450538"/>
    <lineage>
        <taxon>Eukaryota</taxon>
        <taxon>Fungi</taxon>
        <taxon>Dikarya</taxon>
        <taxon>Ascomycota</taxon>
        <taxon>Pezizomycotina</taxon>
        <taxon>Eurotiomycetes</taxon>
        <taxon>Eurotiomycetidae</taxon>
        <taxon>Eurotiales</taxon>
        <taxon>Aspergillaceae</taxon>
        <taxon>Aspergillus</taxon>
    </lineage>
</organism>
<dbReference type="AlphaFoldDB" id="A0A2V5H2E4"/>
<sequence>MTEQADQSVPLTEAGEIRAATPMAAEPEETEAEEFLLDDDTEAAEPDEPRTIVATQLPNVYSLPDDVEVSAEAYPKINWSYGPVKVLGYVNPKKFAIRVQVSVYGAKLLNLTGDLRRGICGKINIKFAKGSICFFLKNGKEVWVKLDLKATVGGHFKEAKLLTL</sequence>